<dbReference type="GO" id="GO:0016787">
    <property type="term" value="F:hydrolase activity"/>
    <property type="evidence" value="ECO:0007669"/>
    <property type="project" value="UniProtKB-KW"/>
</dbReference>
<gene>
    <name evidence="4" type="ORF">IAA53_03835</name>
</gene>
<proteinExistence type="predicted"/>
<dbReference type="AlphaFoldDB" id="A0A9D1DGX0"/>
<keyword evidence="2 4" id="KW-0378">Hydrolase</keyword>
<evidence type="ECO:0000256" key="2">
    <source>
        <dbReference type="ARBA" id="ARBA00022801"/>
    </source>
</evidence>
<dbReference type="SUPFAM" id="SSF55811">
    <property type="entry name" value="Nudix"/>
    <property type="match status" value="1"/>
</dbReference>
<reference evidence="4" key="2">
    <citation type="journal article" date="2021" name="PeerJ">
        <title>Extensive microbial diversity within the chicken gut microbiome revealed by metagenomics and culture.</title>
        <authorList>
            <person name="Gilroy R."/>
            <person name="Ravi A."/>
            <person name="Getino M."/>
            <person name="Pursley I."/>
            <person name="Horton D.L."/>
            <person name="Alikhan N.F."/>
            <person name="Baker D."/>
            <person name="Gharbi K."/>
            <person name="Hall N."/>
            <person name="Watson M."/>
            <person name="Adriaenssens E.M."/>
            <person name="Foster-Nyarko E."/>
            <person name="Jarju S."/>
            <person name="Secka A."/>
            <person name="Antonio M."/>
            <person name="Oren A."/>
            <person name="Chaudhuri R.R."/>
            <person name="La Ragione R."/>
            <person name="Hildebrand F."/>
            <person name="Pallen M.J."/>
        </authorList>
    </citation>
    <scope>NUCLEOTIDE SEQUENCE</scope>
    <source>
        <strain evidence="4">ChiBcec15-4380</strain>
    </source>
</reference>
<sequence>MKREVLSMSDESLRENQVSSELIFDGKILHLYHDQVSLPNGEGAFRELVRHVGAVCVLPITDDGCAVMERQYRYPVDRVLLEIPAGKLDSKAEDHEAAARRELEEETGYRAETLIPLGVFYPACAYSDETIWMYLAKGLTRGERHLDEDEFLDVELIPLKELVRAVMAGEVPDAKTQIAILKAAVHEGVLAATD</sequence>
<evidence type="ECO:0000256" key="1">
    <source>
        <dbReference type="ARBA" id="ARBA00001946"/>
    </source>
</evidence>
<organism evidence="4 5">
    <name type="scientific">Candidatus Avoscillospira avicola</name>
    <dbReference type="NCBI Taxonomy" id="2840706"/>
    <lineage>
        <taxon>Bacteria</taxon>
        <taxon>Bacillati</taxon>
        <taxon>Bacillota</taxon>
        <taxon>Clostridia</taxon>
        <taxon>Eubacteriales</taxon>
        <taxon>Oscillospiraceae</taxon>
        <taxon>Oscillospiraceae incertae sedis</taxon>
        <taxon>Candidatus Avoscillospira</taxon>
    </lineage>
</organism>
<evidence type="ECO:0000313" key="4">
    <source>
        <dbReference type="EMBL" id="HIR50405.1"/>
    </source>
</evidence>
<dbReference type="PANTHER" id="PTHR11839">
    <property type="entry name" value="UDP/ADP-SUGAR PYROPHOSPHATASE"/>
    <property type="match status" value="1"/>
</dbReference>
<dbReference type="PANTHER" id="PTHR11839:SF18">
    <property type="entry name" value="NUDIX HYDROLASE DOMAIN-CONTAINING PROTEIN"/>
    <property type="match status" value="1"/>
</dbReference>
<dbReference type="InterPro" id="IPR000086">
    <property type="entry name" value="NUDIX_hydrolase_dom"/>
</dbReference>
<name>A0A9D1DGX0_9FIRM</name>
<dbReference type="EMBL" id="DVHE01000030">
    <property type="protein sequence ID" value="HIR50405.1"/>
    <property type="molecule type" value="Genomic_DNA"/>
</dbReference>
<dbReference type="PROSITE" id="PS51462">
    <property type="entry name" value="NUDIX"/>
    <property type="match status" value="1"/>
</dbReference>
<dbReference type="Gene3D" id="3.90.79.10">
    <property type="entry name" value="Nucleoside Triphosphate Pyrophosphohydrolase"/>
    <property type="match status" value="1"/>
</dbReference>
<comment type="caution">
    <text evidence="4">The sequence shown here is derived from an EMBL/GenBank/DDBJ whole genome shotgun (WGS) entry which is preliminary data.</text>
</comment>
<dbReference type="Pfam" id="PF00293">
    <property type="entry name" value="NUDIX"/>
    <property type="match status" value="1"/>
</dbReference>
<dbReference type="GO" id="GO:0005829">
    <property type="term" value="C:cytosol"/>
    <property type="evidence" value="ECO:0007669"/>
    <property type="project" value="TreeGrafter"/>
</dbReference>
<dbReference type="Proteomes" id="UP000824239">
    <property type="component" value="Unassembled WGS sequence"/>
</dbReference>
<dbReference type="InterPro" id="IPR015797">
    <property type="entry name" value="NUDIX_hydrolase-like_dom_sf"/>
</dbReference>
<dbReference type="GO" id="GO:0006753">
    <property type="term" value="P:nucleoside phosphate metabolic process"/>
    <property type="evidence" value="ECO:0007669"/>
    <property type="project" value="TreeGrafter"/>
</dbReference>
<evidence type="ECO:0000313" key="5">
    <source>
        <dbReference type="Proteomes" id="UP000824239"/>
    </source>
</evidence>
<reference evidence="4" key="1">
    <citation type="submission" date="2020-10" db="EMBL/GenBank/DDBJ databases">
        <authorList>
            <person name="Gilroy R."/>
        </authorList>
    </citation>
    <scope>NUCLEOTIDE SEQUENCE</scope>
    <source>
        <strain evidence="4">ChiBcec15-4380</strain>
    </source>
</reference>
<evidence type="ECO:0000259" key="3">
    <source>
        <dbReference type="PROSITE" id="PS51462"/>
    </source>
</evidence>
<accession>A0A9D1DGX0</accession>
<feature type="domain" description="Nudix hydrolase" evidence="3">
    <location>
        <begin position="49"/>
        <end position="179"/>
    </location>
</feature>
<protein>
    <submittedName>
        <fullName evidence="4">NUDIX hydrolase</fullName>
    </submittedName>
</protein>
<dbReference type="GO" id="GO:0019693">
    <property type="term" value="P:ribose phosphate metabolic process"/>
    <property type="evidence" value="ECO:0007669"/>
    <property type="project" value="TreeGrafter"/>
</dbReference>
<comment type="cofactor">
    <cofactor evidence="1">
        <name>Mg(2+)</name>
        <dbReference type="ChEBI" id="CHEBI:18420"/>
    </cofactor>
</comment>